<evidence type="ECO:0000256" key="5">
    <source>
        <dbReference type="ARBA" id="ARBA00022967"/>
    </source>
</evidence>
<feature type="region of interest" description="Disordered" evidence="7">
    <location>
        <begin position="1"/>
        <end position="21"/>
    </location>
</feature>
<evidence type="ECO:0000256" key="6">
    <source>
        <dbReference type="ARBA" id="ARBA00023136"/>
    </source>
</evidence>
<feature type="domain" description="ABC transporter" evidence="8">
    <location>
        <begin position="47"/>
        <end position="122"/>
    </location>
</feature>
<proteinExistence type="predicted"/>
<dbReference type="GO" id="GO:0016020">
    <property type="term" value="C:membrane"/>
    <property type="evidence" value="ECO:0007669"/>
    <property type="project" value="UniProtKB-SubCell"/>
</dbReference>
<dbReference type="Pfam" id="PF00005">
    <property type="entry name" value="ABC_tran"/>
    <property type="match status" value="1"/>
</dbReference>
<dbReference type="InterPro" id="IPR027417">
    <property type="entry name" value="P-loop_NTPase"/>
</dbReference>
<comment type="subcellular location">
    <subcellularLocation>
        <location evidence="1">Membrane</location>
    </subcellularLocation>
</comment>
<dbReference type="PANTHER" id="PTHR43297">
    <property type="entry name" value="OLIGOPEPTIDE TRANSPORT ATP-BINDING PROTEIN APPD"/>
    <property type="match status" value="1"/>
</dbReference>
<keyword evidence="4" id="KW-0997">Cell inner membrane</keyword>
<keyword evidence="3" id="KW-1003">Cell membrane</keyword>
<dbReference type="EMBL" id="BARU01009564">
    <property type="protein sequence ID" value="GAH38681.1"/>
    <property type="molecule type" value="Genomic_DNA"/>
</dbReference>
<evidence type="ECO:0000256" key="1">
    <source>
        <dbReference type="ARBA" id="ARBA00004370"/>
    </source>
</evidence>
<evidence type="ECO:0000256" key="2">
    <source>
        <dbReference type="ARBA" id="ARBA00022448"/>
    </source>
</evidence>
<keyword evidence="6" id="KW-0472">Membrane</keyword>
<sequence>MDSTENNEIKNTNSTHLEGEEDSEVLIEVKNLTTYFYTEEGVVKAVDGVSFDIFKDEVLGLVGETGCGKSVTALSILRLVRTPGKIVSGSINFQGINLLELPKEVMRKQRGKNITMIFQDPLKSPFA</sequence>
<dbReference type="SUPFAM" id="SSF52540">
    <property type="entry name" value="P-loop containing nucleoside triphosphate hydrolases"/>
    <property type="match status" value="1"/>
</dbReference>
<dbReference type="PANTHER" id="PTHR43297:SF14">
    <property type="entry name" value="ATPASE AAA-TYPE CORE DOMAIN-CONTAINING PROTEIN"/>
    <property type="match status" value="1"/>
</dbReference>
<organism evidence="9">
    <name type="scientific">marine sediment metagenome</name>
    <dbReference type="NCBI Taxonomy" id="412755"/>
    <lineage>
        <taxon>unclassified sequences</taxon>
        <taxon>metagenomes</taxon>
        <taxon>ecological metagenomes</taxon>
    </lineage>
</organism>
<dbReference type="InterPro" id="IPR003439">
    <property type="entry name" value="ABC_transporter-like_ATP-bd"/>
</dbReference>
<evidence type="ECO:0000313" key="9">
    <source>
        <dbReference type="EMBL" id="GAH38681.1"/>
    </source>
</evidence>
<evidence type="ECO:0000259" key="8">
    <source>
        <dbReference type="Pfam" id="PF00005"/>
    </source>
</evidence>
<keyword evidence="5" id="KW-1278">Translocase</keyword>
<comment type="caution">
    <text evidence="9">The sequence shown here is derived from an EMBL/GenBank/DDBJ whole genome shotgun (WGS) entry which is preliminary data.</text>
</comment>
<evidence type="ECO:0000256" key="7">
    <source>
        <dbReference type="SAM" id="MobiDB-lite"/>
    </source>
</evidence>
<dbReference type="GO" id="GO:0016887">
    <property type="term" value="F:ATP hydrolysis activity"/>
    <property type="evidence" value="ECO:0007669"/>
    <property type="project" value="InterPro"/>
</dbReference>
<feature type="compositionally biased region" description="Polar residues" evidence="7">
    <location>
        <begin position="1"/>
        <end position="16"/>
    </location>
</feature>
<protein>
    <recommendedName>
        <fullName evidence="8">ABC transporter domain-containing protein</fullName>
    </recommendedName>
</protein>
<name>X1EZ68_9ZZZZ</name>
<evidence type="ECO:0000256" key="4">
    <source>
        <dbReference type="ARBA" id="ARBA00022519"/>
    </source>
</evidence>
<dbReference type="Gene3D" id="3.40.50.300">
    <property type="entry name" value="P-loop containing nucleotide triphosphate hydrolases"/>
    <property type="match status" value="1"/>
</dbReference>
<dbReference type="InterPro" id="IPR050388">
    <property type="entry name" value="ABC_Ni/Peptide_Import"/>
</dbReference>
<keyword evidence="2" id="KW-0813">Transport</keyword>
<dbReference type="AlphaFoldDB" id="X1EZ68"/>
<reference evidence="9" key="1">
    <citation type="journal article" date="2014" name="Front. Microbiol.">
        <title>High frequency of phylogenetically diverse reductive dehalogenase-homologous genes in deep subseafloor sedimentary metagenomes.</title>
        <authorList>
            <person name="Kawai M."/>
            <person name="Futagami T."/>
            <person name="Toyoda A."/>
            <person name="Takaki Y."/>
            <person name="Nishi S."/>
            <person name="Hori S."/>
            <person name="Arai W."/>
            <person name="Tsubouchi T."/>
            <person name="Morono Y."/>
            <person name="Uchiyama I."/>
            <person name="Ito T."/>
            <person name="Fujiyama A."/>
            <person name="Inagaki F."/>
            <person name="Takami H."/>
        </authorList>
    </citation>
    <scope>NUCLEOTIDE SEQUENCE</scope>
    <source>
        <strain evidence="9">Expedition CK06-06</strain>
    </source>
</reference>
<gene>
    <name evidence="9" type="ORF">S03H2_18430</name>
</gene>
<accession>X1EZ68</accession>
<evidence type="ECO:0000256" key="3">
    <source>
        <dbReference type="ARBA" id="ARBA00022475"/>
    </source>
</evidence>
<dbReference type="GO" id="GO:0005524">
    <property type="term" value="F:ATP binding"/>
    <property type="evidence" value="ECO:0007669"/>
    <property type="project" value="InterPro"/>
</dbReference>